<protein>
    <recommendedName>
        <fullName evidence="3">Nitroimidazol reductase NimA-like FMN-containing flavoprotein (Pyridoxamine 5'-phosphate oxidase superfamily)</fullName>
    </recommendedName>
</protein>
<proteinExistence type="predicted"/>
<sequence>MATRAELEAAMTRRHRYGTVVVVSTRETPMTDHEREAELQVLTSDECYRLLATQQIGRLGVNAEHYPLIFPVNYALEHDVIVLRMAPGTKLTAAQHANVAFEVDEIDQRTRSGWSVLVRGLAEEITPAHRAELVARTEGTGLTTWAPGEHGHWVRLIPQGISGRRIVPGRLPQPFEDAAYP</sequence>
<accession>A0ABN1P582</accession>
<organism evidence="1 2">
    <name type="scientific">Pseudonocardia zijingensis</name>
    <dbReference type="NCBI Taxonomy" id="153376"/>
    <lineage>
        <taxon>Bacteria</taxon>
        <taxon>Bacillati</taxon>
        <taxon>Actinomycetota</taxon>
        <taxon>Actinomycetes</taxon>
        <taxon>Pseudonocardiales</taxon>
        <taxon>Pseudonocardiaceae</taxon>
        <taxon>Pseudonocardia</taxon>
    </lineage>
</organism>
<evidence type="ECO:0000313" key="2">
    <source>
        <dbReference type="Proteomes" id="UP001499967"/>
    </source>
</evidence>
<dbReference type="Gene3D" id="2.30.110.10">
    <property type="entry name" value="Electron Transport, Fmn-binding Protein, Chain A"/>
    <property type="match status" value="1"/>
</dbReference>
<keyword evidence="2" id="KW-1185">Reference proteome</keyword>
<dbReference type="SUPFAM" id="SSF50475">
    <property type="entry name" value="FMN-binding split barrel"/>
    <property type="match status" value="1"/>
</dbReference>
<evidence type="ECO:0008006" key="3">
    <source>
        <dbReference type="Google" id="ProtNLM"/>
    </source>
</evidence>
<dbReference type="InterPro" id="IPR012349">
    <property type="entry name" value="Split_barrel_FMN-bd"/>
</dbReference>
<evidence type="ECO:0000313" key="1">
    <source>
        <dbReference type="EMBL" id="GAA0922419.1"/>
    </source>
</evidence>
<dbReference type="InterPro" id="IPR024747">
    <property type="entry name" value="Pyridox_Oxase-rel"/>
</dbReference>
<name>A0ABN1P582_9PSEU</name>
<comment type="caution">
    <text evidence="1">The sequence shown here is derived from an EMBL/GenBank/DDBJ whole genome shotgun (WGS) entry which is preliminary data.</text>
</comment>
<dbReference type="Pfam" id="PF12900">
    <property type="entry name" value="Pyridox_ox_2"/>
    <property type="match status" value="1"/>
</dbReference>
<dbReference type="EMBL" id="BAAAHP010000014">
    <property type="protein sequence ID" value="GAA0922419.1"/>
    <property type="molecule type" value="Genomic_DNA"/>
</dbReference>
<reference evidence="1 2" key="1">
    <citation type="journal article" date="2019" name="Int. J. Syst. Evol. Microbiol.">
        <title>The Global Catalogue of Microorganisms (GCM) 10K type strain sequencing project: providing services to taxonomists for standard genome sequencing and annotation.</title>
        <authorList>
            <consortium name="The Broad Institute Genomics Platform"/>
            <consortium name="The Broad Institute Genome Sequencing Center for Infectious Disease"/>
            <person name="Wu L."/>
            <person name="Ma J."/>
        </authorList>
    </citation>
    <scope>NUCLEOTIDE SEQUENCE [LARGE SCALE GENOMIC DNA]</scope>
    <source>
        <strain evidence="1 2">JCM 11117</strain>
    </source>
</reference>
<dbReference type="Proteomes" id="UP001499967">
    <property type="component" value="Unassembled WGS sequence"/>
</dbReference>
<gene>
    <name evidence="1" type="ORF">GCM10009559_05940</name>
</gene>